<sequence>MSAQDYLFNLGVQQFAQQFYAANLLLAQDPEQLYRHHNVLSVLQNRLQLPYELYSVPAQAIPAAAVQAPPPVLQESPGTAAQPVRLFRGEMEMARDNGLSALVGDGTHKLNPITIPDRMDKEQLYTVHAVVRGGVEIPILYAITRHKNIVTYRTIFRRLRKIIGERPGLRIVLDFKKAAIRAAREAFEGASVEGCAFHLAQAWNRMSKELGLRRFVRGPKGKSITLNRSGEEVDFAVRKLGMRWRSLRKNGRPEVT</sequence>
<keyword evidence="2" id="KW-1185">Reference proteome</keyword>
<evidence type="ECO:0000313" key="2">
    <source>
        <dbReference type="Proteomes" id="UP000054047"/>
    </source>
</evidence>
<gene>
    <name evidence="1" type="ORF">ANCDUO_07623</name>
</gene>
<accession>A0A0C2GY70</accession>
<dbReference type="AlphaFoldDB" id="A0A0C2GY70"/>
<reference evidence="1 2" key="1">
    <citation type="submission" date="2013-12" db="EMBL/GenBank/DDBJ databases">
        <title>Draft genome of the parsitic nematode Ancylostoma duodenale.</title>
        <authorList>
            <person name="Mitreva M."/>
        </authorList>
    </citation>
    <scope>NUCLEOTIDE SEQUENCE [LARGE SCALE GENOMIC DNA]</scope>
    <source>
        <strain evidence="1 2">Zhejiang</strain>
    </source>
</reference>
<name>A0A0C2GY70_9BILA</name>
<evidence type="ECO:0000313" key="1">
    <source>
        <dbReference type="EMBL" id="KIH62096.1"/>
    </source>
</evidence>
<dbReference type="OrthoDB" id="5864342at2759"/>
<dbReference type="EMBL" id="KN729591">
    <property type="protein sequence ID" value="KIH62096.1"/>
    <property type="molecule type" value="Genomic_DNA"/>
</dbReference>
<dbReference type="Proteomes" id="UP000054047">
    <property type="component" value="Unassembled WGS sequence"/>
</dbReference>
<protein>
    <submittedName>
        <fullName evidence="1">Uncharacterized protein</fullName>
    </submittedName>
</protein>
<proteinExistence type="predicted"/>
<organism evidence="1 2">
    <name type="scientific">Ancylostoma duodenale</name>
    <dbReference type="NCBI Taxonomy" id="51022"/>
    <lineage>
        <taxon>Eukaryota</taxon>
        <taxon>Metazoa</taxon>
        <taxon>Ecdysozoa</taxon>
        <taxon>Nematoda</taxon>
        <taxon>Chromadorea</taxon>
        <taxon>Rhabditida</taxon>
        <taxon>Rhabditina</taxon>
        <taxon>Rhabditomorpha</taxon>
        <taxon>Strongyloidea</taxon>
        <taxon>Ancylostomatidae</taxon>
        <taxon>Ancylostomatinae</taxon>
        <taxon>Ancylostoma</taxon>
    </lineage>
</organism>